<feature type="domain" description="Methylmalonyl-CoA mutase alpha/beta chain catalytic" evidence="3">
    <location>
        <begin position="25"/>
        <end position="540"/>
    </location>
</feature>
<protein>
    <submittedName>
        <fullName evidence="4">Methylmalonyl-CoA mutase</fullName>
    </submittedName>
</protein>
<dbReference type="InterPro" id="IPR016176">
    <property type="entry name" value="Cbl-dep_enz_cat"/>
</dbReference>
<proteinExistence type="predicted"/>
<dbReference type="AlphaFoldDB" id="A0A8J6N210"/>
<dbReference type="InterPro" id="IPR006098">
    <property type="entry name" value="MMCoA_mutase_a_cat"/>
</dbReference>
<accession>A0A8J6N210</accession>
<feature type="region of interest" description="Disordered" evidence="2">
    <location>
        <begin position="1"/>
        <end position="22"/>
    </location>
</feature>
<keyword evidence="1" id="KW-0413">Isomerase</keyword>
<dbReference type="SUPFAM" id="SSF51703">
    <property type="entry name" value="Cobalamin (vitamin B12)-dependent enzymes"/>
    <property type="match status" value="1"/>
</dbReference>
<dbReference type="Proteomes" id="UP000650524">
    <property type="component" value="Unassembled WGS sequence"/>
</dbReference>
<comment type="caution">
    <text evidence="4">The sequence shown here is derived from an EMBL/GenBank/DDBJ whole genome shotgun (WGS) entry which is preliminary data.</text>
</comment>
<dbReference type="PANTHER" id="PTHR48101">
    <property type="entry name" value="METHYLMALONYL-COA MUTASE, MITOCHONDRIAL-RELATED"/>
    <property type="match status" value="1"/>
</dbReference>
<dbReference type="Gene3D" id="3.20.20.240">
    <property type="entry name" value="Methylmalonyl-CoA mutase"/>
    <property type="match status" value="1"/>
</dbReference>
<dbReference type="PANTHER" id="PTHR48101:SF1">
    <property type="entry name" value="METHYLMALONYL-COA MUTASE, LARGE SUBUNIT"/>
    <property type="match status" value="1"/>
</dbReference>
<sequence>MNNQKDRETIESGHRRSNGEDSFKNLSGFKIKALYGPEDISHLNPETDLGLPGEYPFTRGIHKTMYRERPWTIRQLGSLDSPSRANERIRQLLKMGATGISLCLDMPTIMGKDSDDPLAEGEVGSCGGVAIDSIEDMRNLMEGISLDEISINFVSNSQSAVLLAMFVAVAEERGVPLEKLTGTMQNDILKEYQAQKSYYFPPRPSMRLTMDTLSFCNKFLPRFNPISISGYHLASAGATPVQELAFTLANGFTYVEEGIRAGLSVDSFAPRLSFFFKAHNDFFENIAKFRAARRIWAKTMRERFGAKDRRSCILRMHAQTSGSSLTAHQAENNIIRVTTQALSAVLGGTQSLHTNAFDEAVSIPTARSEKLALRTQQIIAGESGVINTIDPLAGSYYVEALTDQMETECYKYFNEIENLGGVISAIEKGYYARIIADSAFRYQEKIEKGKRTVVGLNEFFEEEEIDIQLREADPGFEDEKVSGLTDFKKNRDHALVKACLNDIRDVSQGSDNIMPALIKAVKSCVTLGEIIGVMKEVFGEYREDYIY</sequence>
<gene>
    <name evidence="4" type="ORF">H8E19_12740</name>
</gene>
<dbReference type="GO" id="GO:0031419">
    <property type="term" value="F:cobalamin binding"/>
    <property type="evidence" value="ECO:0007669"/>
    <property type="project" value="InterPro"/>
</dbReference>
<organism evidence="4 5">
    <name type="scientific">Candidatus Desulfacyla euxinica</name>
    <dbReference type="NCBI Taxonomy" id="2841693"/>
    <lineage>
        <taxon>Bacteria</taxon>
        <taxon>Deltaproteobacteria</taxon>
        <taxon>Candidatus Desulfacyla</taxon>
    </lineage>
</organism>
<evidence type="ECO:0000313" key="5">
    <source>
        <dbReference type="Proteomes" id="UP000650524"/>
    </source>
</evidence>
<evidence type="ECO:0000256" key="1">
    <source>
        <dbReference type="ARBA" id="ARBA00023235"/>
    </source>
</evidence>
<reference evidence="4 5" key="1">
    <citation type="submission" date="2020-08" db="EMBL/GenBank/DDBJ databases">
        <title>Bridging the membrane lipid divide: bacteria of the FCB group superphylum have the potential to synthesize archaeal ether lipids.</title>
        <authorList>
            <person name="Villanueva L."/>
            <person name="Von Meijenfeldt F.A.B."/>
            <person name="Westbye A.B."/>
            <person name="Yadav S."/>
            <person name="Hopmans E.C."/>
            <person name="Dutilh B.E."/>
            <person name="Sinninghe Damste J.S."/>
        </authorList>
    </citation>
    <scope>NUCLEOTIDE SEQUENCE [LARGE SCALE GENOMIC DNA]</scope>
    <source>
        <strain evidence="4">NIOZ-UU27</strain>
    </source>
</reference>
<dbReference type="Pfam" id="PF01642">
    <property type="entry name" value="MM_CoA_mutase"/>
    <property type="match status" value="1"/>
</dbReference>
<name>A0A8J6N210_9DELT</name>
<evidence type="ECO:0000256" key="2">
    <source>
        <dbReference type="SAM" id="MobiDB-lite"/>
    </source>
</evidence>
<dbReference type="EMBL" id="JACNJD010000268">
    <property type="protein sequence ID" value="MBC8178264.1"/>
    <property type="molecule type" value="Genomic_DNA"/>
</dbReference>
<evidence type="ECO:0000259" key="3">
    <source>
        <dbReference type="Pfam" id="PF01642"/>
    </source>
</evidence>
<evidence type="ECO:0000313" key="4">
    <source>
        <dbReference type="EMBL" id="MBC8178264.1"/>
    </source>
</evidence>
<dbReference type="InterPro" id="IPR006099">
    <property type="entry name" value="MeMalonylCoA_mutase_a/b_cat"/>
</dbReference>
<dbReference type="GO" id="GO:0004494">
    <property type="term" value="F:methylmalonyl-CoA mutase activity"/>
    <property type="evidence" value="ECO:0007669"/>
    <property type="project" value="InterPro"/>
</dbReference>
<dbReference type="NCBIfam" id="TIGR00641">
    <property type="entry name" value="acid_CoA_mut_N"/>
    <property type="match status" value="1"/>
</dbReference>